<evidence type="ECO:0000256" key="4">
    <source>
        <dbReference type="ARBA" id="ARBA00022679"/>
    </source>
</evidence>
<feature type="transmembrane region" description="Helical" evidence="8">
    <location>
        <begin position="394"/>
        <end position="411"/>
    </location>
</feature>
<feature type="domain" description="ArnT-like N-terminal" evidence="9">
    <location>
        <begin position="11"/>
        <end position="232"/>
    </location>
</feature>
<evidence type="ECO:0000256" key="3">
    <source>
        <dbReference type="ARBA" id="ARBA00022676"/>
    </source>
</evidence>
<evidence type="ECO:0000256" key="2">
    <source>
        <dbReference type="ARBA" id="ARBA00022475"/>
    </source>
</evidence>
<dbReference type="Pfam" id="PF02366">
    <property type="entry name" value="PMT"/>
    <property type="match status" value="1"/>
</dbReference>
<dbReference type="GO" id="GO:0009103">
    <property type="term" value="P:lipopolysaccharide biosynthetic process"/>
    <property type="evidence" value="ECO:0007669"/>
    <property type="project" value="TreeGrafter"/>
</dbReference>
<comment type="subcellular location">
    <subcellularLocation>
        <location evidence="1">Cell membrane</location>
        <topology evidence="1">Multi-pass membrane protein</topology>
    </subcellularLocation>
</comment>
<protein>
    <submittedName>
        <fullName evidence="10">Phospholipid carrier-dependent glycosyltransferase</fullName>
    </submittedName>
</protein>
<feature type="transmembrane region" description="Helical" evidence="8">
    <location>
        <begin position="180"/>
        <end position="195"/>
    </location>
</feature>
<organism evidence="10 11">
    <name type="scientific">Victivallis lenta</name>
    <dbReference type="NCBI Taxonomy" id="2606640"/>
    <lineage>
        <taxon>Bacteria</taxon>
        <taxon>Pseudomonadati</taxon>
        <taxon>Lentisphaerota</taxon>
        <taxon>Lentisphaeria</taxon>
        <taxon>Victivallales</taxon>
        <taxon>Victivallaceae</taxon>
        <taxon>Victivallis</taxon>
    </lineage>
</organism>
<dbReference type="GO" id="GO:0016763">
    <property type="term" value="F:pentosyltransferase activity"/>
    <property type="evidence" value="ECO:0007669"/>
    <property type="project" value="TreeGrafter"/>
</dbReference>
<name>A0A844FZ74_9BACT</name>
<accession>A0A844FZ74</accession>
<dbReference type="AlphaFoldDB" id="A0A844FZ74"/>
<dbReference type="PANTHER" id="PTHR33908">
    <property type="entry name" value="MANNOSYLTRANSFERASE YKCB-RELATED"/>
    <property type="match status" value="1"/>
</dbReference>
<feature type="transmembrane region" description="Helical" evidence="8">
    <location>
        <begin position="258"/>
        <end position="283"/>
    </location>
</feature>
<evidence type="ECO:0000256" key="1">
    <source>
        <dbReference type="ARBA" id="ARBA00004651"/>
    </source>
</evidence>
<feature type="transmembrane region" description="Helical" evidence="8">
    <location>
        <begin position="320"/>
        <end position="339"/>
    </location>
</feature>
<feature type="transmembrane region" description="Helical" evidence="8">
    <location>
        <begin position="418"/>
        <end position="437"/>
    </location>
</feature>
<feature type="transmembrane region" description="Helical" evidence="8">
    <location>
        <begin position="81"/>
        <end position="100"/>
    </location>
</feature>
<dbReference type="InterPro" id="IPR003342">
    <property type="entry name" value="ArnT-like_N"/>
</dbReference>
<evidence type="ECO:0000256" key="7">
    <source>
        <dbReference type="ARBA" id="ARBA00023136"/>
    </source>
</evidence>
<dbReference type="GO" id="GO:0005886">
    <property type="term" value="C:plasma membrane"/>
    <property type="evidence" value="ECO:0007669"/>
    <property type="project" value="UniProtKB-SubCell"/>
</dbReference>
<dbReference type="GO" id="GO:0006493">
    <property type="term" value="P:protein O-linked glycosylation"/>
    <property type="evidence" value="ECO:0007669"/>
    <property type="project" value="InterPro"/>
</dbReference>
<keyword evidence="5 8" id="KW-0812">Transmembrane</keyword>
<dbReference type="GO" id="GO:0000030">
    <property type="term" value="F:mannosyltransferase activity"/>
    <property type="evidence" value="ECO:0007669"/>
    <property type="project" value="InterPro"/>
</dbReference>
<evidence type="ECO:0000259" key="9">
    <source>
        <dbReference type="Pfam" id="PF02366"/>
    </source>
</evidence>
<evidence type="ECO:0000313" key="10">
    <source>
        <dbReference type="EMBL" id="MST96022.1"/>
    </source>
</evidence>
<feature type="transmembrane region" description="Helical" evidence="8">
    <location>
        <begin position="202"/>
        <end position="222"/>
    </location>
</feature>
<dbReference type="RefSeq" id="WP_106054863.1">
    <property type="nucleotide sequence ID" value="NZ_VUNS01000002.1"/>
</dbReference>
<feature type="transmembrane region" description="Helical" evidence="8">
    <location>
        <begin position="351"/>
        <end position="374"/>
    </location>
</feature>
<sequence length="565" mass="64112">MKKYYPLLVIACFVLLYLGSIWQRPFFIPDETRYAEIPREMIASGDFIVPTLNGLPYFEKPVMGYWLNAAAMKCFGEVPGAVRFMGALGTLLSAGLLWLLCRRADEEKIGRVAAVVFLLSGLVFAVGTYGVLDAQFSFFVTLTMSMFYFAWTEKSRWKLAGYLALAGVGTGLAFLTKGLLGFVLPVLAVVPFLIWQKEWKRILFLPWIPLAAALLVLAPWSIMVHRADPDFWPQFLGVEHFQRFFSGRGANDDRSQPFWFFLPVVIGGLLPWLLFVPAIWLGYRGRAREAFRNPLLRYAACMGGVWLLFFSVSSGKLATYVLPCFPAYAVLIAWGLVRYAETGKTFREADWALRILFRCLLPALVVLFAVQAFNLFVPGKIPQHYLLFWRGENFFLPVIALMVFLLWIWMAKEAREPVYKFTCVCVAVGFAALAYPVSIPHHLVREIAPVDFLARNAGKFLTPDTLILADDRMAVVAAWTFRRSDIGVYYKKGELAYGLDRPEGEGRFYTKDALAELVRKTERPILVVTGSEKRAREMPASPEKSYRRSGDLFLVHYRPKGEKHP</sequence>
<keyword evidence="7 8" id="KW-0472">Membrane</keyword>
<dbReference type="InterPro" id="IPR050297">
    <property type="entry name" value="LipidA_mod_glycosyltrf_83"/>
</dbReference>
<keyword evidence="2" id="KW-1003">Cell membrane</keyword>
<evidence type="ECO:0000256" key="8">
    <source>
        <dbReference type="SAM" id="Phobius"/>
    </source>
</evidence>
<proteinExistence type="predicted"/>
<dbReference type="Proteomes" id="UP000435649">
    <property type="component" value="Unassembled WGS sequence"/>
</dbReference>
<feature type="transmembrane region" description="Helical" evidence="8">
    <location>
        <begin position="112"/>
        <end position="130"/>
    </location>
</feature>
<evidence type="ECO:0000256" key="5">
    <source>
        <dbReference type="ARBA" id="ARBA00022692"/>
    </source>
</evidence>
<dbReference type="PANTHER" id="PTHR33908:SF3">
    <property type="entry name" value="UNDECAPRENYL PHOSPHATE-ALPHA-4-AMINO-4-DEOXY-L-ARABINOSE ARABINOSYL TRANSFERASE"/>
    <property type="match status" value="1"/>
</dbReference>
<gene>
    <name evidence="10" type="ORF">FYJ85_03050</name>
</gene>
<keyword evidence="11" id="KW-1185">Reference proteome</keyword>
<feature type="transmembrane region" description="Helical" evidence="8">
    <location>
        <begin position="295"/>
        <end position="314"/>
    </location>
</feature>
<evidence type="ECO:0000256" key="6">
    <source>
        <dbReference type="ARBA" id="ARBA00022989"/>
    </source>
</evidence>
<comment type="caution">
    <text evidence="10">The sequence shown here is derived from an EMBL/GenBank/DDBJ whole genome shotgun (WGS) entry which is preliminary data.</text>
</comment>
<evidence type="ECO:0000313" key="11">
    <source>
        <dbReference type="Proteomes" id="UP000435649"/>
    </source>
</evidence>
<dbReference type="GO" id="GO:0010041">
    <property type="term" value="P:response to iron(III) ion"/>
    <property type="evidence" value="ECO:0007669"/>
    <property type="project" value="TreeGrafter"/>
</dbReference>
<dbReference type="EMBL" id="VUNS01000002">
    <property type="protein sequence ID" value="MST96022.1"/>
    <property type="molecule type" value="Genomic_DNA"/>
</dbReference>
<keyword evidence="6 8" id="KW-1133">Transmembrane helix</keyword>
<keyword evidence="3" id="KW-0328">Glycosyltransferase</keyword>
<keyword evidence="4 10" id="KW-0808">Transferase</keyword>
<reference evidence="10 11" key="1">
    <citation type="submission" date="2019-08" db="EMBL/GenBank/DDBJ databases">
        <title>In-depth cultivation of the pig gut microbiome towards novel bacterial diversity and tailored functional studies.</title>
        <authorList>
            <person name="Wylensek D."/>
            <person name="Hitch T.C.A."/>
            <person name="Clavel T."/>
        </authorList>
    </citation>
    <scope>NUCLEOTIDE SEQUENCE [LARGE SCALE GENOMIC DNA]</scope>
    <source>
        <strain evidence="10 11">BBE-744-WT-12</strain>
    </source>
</reference>